<dbReference type="AlphaFoldDB" id="A0A9D2BIZ9"/>
<dbReference type="InterPro" id="IPR012042">
    <property type="entry name" value="NeuTTM/CthTTM-like"/>
</dbReference>
<feature type="domain" description="CYTH" evidence="2">
    <location>
        <begin position="1"/>
        <end position="150"/>
    </location>
</feature>
<dbReference type="EMBL" id="DXEK01000160">
    <property type="protein sequence ID" value="HIX77848.1"/>
    <property type="molecule type" value="Genomic_DNA"/>
</dbReference>
<dbReference type="Proteomes" id="UP000886890">
    <property type="component" value="Unassembled WGS sequence"/>
</dbReference>
<evidence type="ECO:0000259" key="2">
    <source>
        <dbReference type="PROSITE" id="PS51707"/>
    </source>
</evidence>
<dbReference type="PIRSF" id="PIRSF016487">
    <property type="entry name" value="CYTH_UCP016487"/>
    <property type="match status" value="1"/>
</dbReference>
<sequence length="150" mass="17416">MEIERKYLVRELPEALESYPSHCIEQGYLCTSPVVRIRRQDEEYWLTYKSKGLMVREEYNLPLTREAYEHLRPKTDGILIVKTRYLIPLTDSLTAELDVFHDDYEGLLLVEVEFSTEDDANAFTPPEWFGEDVTFSAAYHNSTLSRGTAG</sequence>
<dbReference type="Gene3D" id="2.40.320.10">
    <property type="entry name" value="Hypothetical Protein Pfu-838710-001"/>
    <property type="match status" value="1"/>
</dbReference>
<comment type="caution">
    <text evidence="3">The sequence shown here is derived from an EMBL/GenBank/DDBJ whole genome shotgun (WGS) entry which is preliminary data.</text>
</comment>
<dbReference type="Pfam" id="PF01928">
    <property type="entry name" value="CYTH"/>
    <property type="match status" value="1"/>
</dbReference>
<dbReference type="PANTHER" id="PTHR40114:SF1">
    <property type="entry name" value="SLR0698 PROTEIN"/>
    <property type="match status" value="1"/>
</dbReference>
<organism evidence="3 4">
    <name type="scientific">Candidatus Fusicatenibacter merdavium</name>
    <dbReference type="NCBI Taxonomy" id="2838600"/>
    <lineage>
        <taxon>Bacteria</taxon>
        <taxon>Bacillati</taxon>
        <taxon>Bacillota</taxon>
        <taxon>Clostridia</taxon>
        <taxon>Lachnospirales</taxon>
        <taxon>Lachnospiraceae</taxon>
        <taxon>Fusicatenibacter</taxon>
    </lineage>
</organism>
<dbReference type="SMART" id="SM01118">
    <property type="entry name" value="CYTH"/>
    <property type="match status" value="1"/>
</dbReference>
<protein>
    <submittedName>
        <fullName evidence="3">CYTH domain-containing protein</fullName>
    </submittedName>
</protein>
<dbReference type="InterPro" id="IPR023577">
    <property type="entry name" value="CYTH_domain"/>
</dbReference>
<dbReference type="PROSITE" id="PS51707">
    <property type="entry name" value="CYTH"/>
    <property type="match status" value="1"/>
</dbReference>
<dbReference type="SUPFAM" id="SSF55154">
    <property type="entry name" value="CYTH-like phosphatases"/>
    <property type="match status" value="1"/>
</dbReference>
<reference evidence="3" key="1">
    <citation type="journal article" date="2021" name="PeerJ">
        <title>Extensive microbial diversity within the chicken gut microbiome revealed by metagenomics and culture.</title>
        <authorList>
            <person name="Gilroy R."/>
            <person name="Ravi A."/>
            <person name="Getino M."/>
            <person name="Pursley I."/>
            <person name="Horton D.L."/>
            <person name="Alikhan N.F."/>
            <person name="Baker D."/>
            <person name="Gharbi K."/>
            <person name="Hall N."/>
            <person name="Watson M."/>
            <person name="Adriaenssens E.M."/>
            <person name="Foster-Nyarko E."/>
            <person name="Jarju S."/>
            <person name="Secka A."/>
            <person name="Antonio M."/>
            <person name="Oren A."/>
            <person name="Chaudhuri R.R."/>
            <person name="La Ragione R."/>
            <person name="Hildebrand F."/>
            <person name="Pallen M.J."/>
        </authorList>
    </citation>
    <scope>NUCLEOTIDE SEQUENCE</scope>
    <source>
        <strain evidence="3">CHK183-1962</strain>
    </source>
</reference>
<proteinExistence type="predicted"/>
<accession>A0A9D2BIZ9</accession>
<reference evidence="3" key="2">
    <citation type="submission" date="2021-04" db="EMBL/GenBank/DDBJ databases">
        <authorList>
            <person name="Gilroy R."/>
        </authorList>
    </citation>
    <scope>NUCLEOTIDE SEQUENCE</scope>
    <source>
        <strain evidence="3">CHK183-1962</strain>
    </source>
</reference>
<evidence type="ECO:0000313" key="3">
    <source>
        <dbReference type="EMBL" id="HIX77848.1"/>
    </source>
</evidence>
<gene>
    <name evidence="3" type="ORF">H9734_09690</name>
</gene>
<name>A0A9D2BIZ9_9FIRM</name>
<dbReference type="PANTHER" id="PTHR40114">
    <property type="entry name" value="SLR0698 PROTEIN"/>
    <property type="match status" value="1"/>
</dbReference>
<dbReference type="InterPro" id="IPR033469">
    <property type="entry name" value="CYTH-like_dom_sf"/>
</dbReference>
<dbReference type="CDD" id="cd07761">
    <property type="entry name" value="CYTH-like_CthTTM-like"/>
    <property type="match status" value="1"/>
</dbReference>
<feature type="active site" description="Proton acceptor" evidence="1">
    <location>
        <position position="28"/>
    </location>
</feature>
<evidence type="ECO:0000313" key="4">
    <source>
        <dbReference type="Proteomes" id="UP000886890"/>
    </source>
</evidence>
<evidence type="ECO:0000256" key="1">
    <source>
        <dbReference type="PIRSR" id="PIRSR016487-1"/>
    </source>
</evidence>